<reference evidence="3" key="2">
    <citation type="submission" date="2021-02" db="EMBL/GenBank/DDBJ databases">
        <title>Aspergillus puulaauensis MK2 genome sequence.</title>
        <authorList>
            <person name="Futagami T."/>
            <person name="Mori K."/>
            <person name="Kadooka C."/>
            <person name="Tanaka T."/>
        </authorList>
    </citation>
    <scope>NUCLEOTIDE SEQUENCE</scope>
    <source>
        <strain evidence="3">MK2</strain>
    </source>
</reference>
<proteinExistence type="predicted"/>
<sequence>MSEVRFIEFQSITSKCSSNGIQTCAHFSSTEQCQEPIQLHSPAERELLQDLCDKLHATDVLDKANRSDLLQQIASLTLCYAHGEAEDIDAAMVQWETEIQSRVSTTQPQTPIAASTRDKQSLRFHSYYTPRSRKKPDSPEALDVMVRQLLSGNIGVKQKECLYVFSDNHTSDAYKVGCGADLSRAMEGWEKCYPKHKLHCFTECPNAYLFERVVHAELALYRRRHKCTMCPREHEEWFEAPLPVILDSVRAWSSYASMLYRRGLAIDGYHQILPLAGFSNRQDRWRRWALKETMRWMDGTPGHTDSSQEQPPPERIDLTNSGNISGSETASTASTASSPASSCDTPGTTPATTPGSFGMEEYGLSPTPGVRYDTRKPEVPDEDNDDIEGKSESVVRALFPRAKPGSPSSPGPTIPAEDVLPSKIETSNLPKSSVDPVSEPPSTSMPSSTRVDEKVRDLLEKNTEHPYNPGTIYLTPPHPQKGSSKIYYRQDKPRSKRERYTNLPPDLEIRCTDAAVIQGLVLAEFDGWTHKDTCGRDGCKTGHFNWINRPGDVISASVQAWATLLERGYDRALIPPMGFSRDADRWTKWAQETATKGKQRKTDVSSDVNGACTDPPKKGEHGGAMRMIRRVSTFMKMTGKSKGPPKKH</sequence>
<feature type="domain" description="Bacteriophage T5 Orf172 DNA-binding" evidence="2">
    <location>
        <begin position="168"/>
        <end position="252"/>
    </location>
</feature>
<dbReference type="PANTHER" id="PTHR28094:SF1">
    <property type="entry name" value="MEIOTICALLY UP-REGULATED GENE 113 PROTEIN"/>
    <property type="match status" value="1"/>
</dbReference>
<dbReference type="GeneID" id="64974883"/>
<reference evidence="3" key="1">
    <citation type="submission" date="2021-01" db="EMBL/GenBank/DDBJ databases">
        <authorList>
            <consortium name="Aspergillus puulaauensis MK2 genome sequencing consortium"/>
            <person name="Kazuki M."/>
            <person name="Futagami T."/>
        </authorList>
    </citation>
    <scope>NUCLEOTIDE SEQUENCE</scope>
    <source>
        <strain evidence="3">MK2</strain>
    </source>
</reference>
<name>A0A7R8API7_9EURO</name>
<dbReference type="SMART" id="SM00974">
    <property type="entry name" value="T5orf172"/>
    <property type="match status" value="1"/>
</dbReference>
<feature type="region of interest" description="Disordered" evidence="1">
    <location>
        <begin position="593"/>
        <end position="623"/>
    </location>
</feature>
<dbReference type="Pfam" id="PF10544">
    <property type="entry name" value="T5orf172"/>
    <property type="match status" value="1"/>
</dbReference>
<feature type="region of interest" description="Disordered" evidence="1">
    <location>
        <begin position="296"/>
        <end position="499"/>
    </location>
</feature>
<organism evidence="3 4">
    <name type="scientific">Aspergillus puulaauensis</name>
    <dbReference type="NCBI Taxonomy" id="1220207"/>
    <lineage>
        <taxon>Eukaryota</taxon>
        <taxon>Fungi</taxon>
        <taxon>Dikarya</taxon>
        <taxon>Ascomycota</taxon>
        <taxon>Pezizomycotina</taxon>
        <taxon>Eurotiomycetes</taxon>
        <taxon>Eurotiomycetidae</taxon>
        <taxon>Eurotiales</taxon>
        <taxon>Aspergillaceae</taxon>
        <taxon>Aspergillus</taxon>
    </lineage>
</organism>
<feature type="compositionally biased region" description="Low complexity" evidence="1">
    <location>
        <begin position="325"/>
        <end position="355"/>
    </location>
</feature>
<accession>A0A7R8API7</accession>
<gene>
    <name evidence="3" type="ORF">APUU_41322S</name>
</gene>
<feature type="compositionally biased region" description="Low complexity" evidence="1">
    <location>
        <begin position="436"/>
        <end position="448"/>
    </location>
</feature>
<dbReference type="KEGG" id="apuu:APUU_41322S"/>
<evidence type="ECO:0000313" key="3">
    <source>
        <dbReference type="EMBL" id="BCS24878.1"/>
    </source>
</evidence>
<dbReference type="PANTHER" id="PTHR28094">
    <property type="entry name" value="MEIOTICALLY UP-REGULATED GENE 113 PROTEIN"/>
    <property type="match status" value="1"/>
</dbReference>
<protein>
    <recommendedName>
        <fullName evidence="2">Bacteriophage T5 Orf172 DNA-binding domain-containing protein</fullName>
    </recommendedName>
</protein>
<dbReference type="InterPro" id="IPR053006">
    <property type="entry name" value="Meiosis_regulatory"/>
</dbReference>
<dbReference type="OrthoDB" id="4510682at2759"/>
<dbReference type="Proteomes" id="UP000654913">
    <property type="component" value="Chromosome 4"/>
</dbReference>
<dbReference type="RefSeq" id="XP_041557072.1">
    <property type="nucleotide sequence ID" value="XM_041704492.1"/>
</dbReference>
<dbReference type="InterPro" id="IPR018306">
    <property type="entry name" value="Phage_T5_Orf172_DNA-bd"/>
</dbReference>
<dbReference type="EMBL" id="AP024446">
    <property type="protein sequence ID" value="BCS24878.1"/>
    <property type="molecule type" value="Genomic_DNA"/>
</dbReference>
<evidence type="ECO:0000259" key="2">
    <source>
        <dbReference type="SMART" id="SM00974"/>
    </source>
</evidence>
<evidence type="ECO:0000256" key="1">
    <source>
        <dbReference type="SAM" id="MobiDB-lite"/>
    </source>
</evidence>
<keyword evidence="4" id="KW-1185">Reference proteome</keyword>
<dbReference type="AlphaFoldDB" id="A0A7R8API7"/>
<evidence type="ECO:0000313" key="4">
    <source>
        <dbReference type="Proteomes" id="UP000654913"/>
    </source>
</evidence>
<feature type="compositionally biased region" description="Basic and acidic residues" evidence="1">
    <location>
        <begin position="450"/>
        <end position="464"/>
    </location>
</feature>